<dbReference type="Proteomes" id="UP000824120">
    <property type="component" value="Chromosome 1"/>
</dbReference>
<feature type="compositionally biased region" description="Basic and acidic residues" evidence="1">
    <location>
        <begin position="92"/>
        <end position="112"/>
    </location>
</feature>
<feature type="region of interest" description="Disordered" evidence="1">
    <location>
        <begin position="1"/>
        <end position="112"/>
    </location>
</feature>
<sequence>MKTLGKHKLRKNEGNGDEYKELGSTTKDGEEENTLGSVTNDKEGVEVKEKERGRERSNSWVKRSTILKDMGDEMDKQNKRDASSINMGSGYKENEQGEIGKEREDETRSKQDEIEGVHMKIMEPFQGPEESEQYKRKLGMDNAYCNSSDKIWLFWVDNWKGDVVRDHGQYLTMKFNLWEELEAIAEENNLPWLVGGDFNVILNEEEKQGGLNSLK</sequence>
<proteinExistence type="predicted"/>
<protein>
    <submittedName>
        <fullName evidence="2">Uncharacterized protein</fullName>
    </submittedName>
</protein>
<evidence type="ECO:0000313" key="2">
    <source>
        <dbReference type="EMBL" id="KAG5631164.1"/>
    </source>
</evidence>
<dbReference type="EMBL" id="JACXVP010000001">
    <property type="protein sequence ID" value="KAG5631164.1"/>
    <property type="molecule type" value="Genomic_DNA"/>
</dbReference>
<evidence type="ECO:0000256" key="1">
    <source>
        <dbReference type="SAM" id="MobiDB-lite"/>
    </source>
</evidence>
<reference evidence="2 3" key="1">
    <citation type="submission" date="2020-09" db="EMBL/GenBank/DDBJ databases">
        <title>De no assembly of potato wild relative species, Solanum commersonii.</title>
        <authorList>
            <person name="Cho K."/>
        </authorList>
    </citation>
    <scope>NUCLEOTIDE SEQUENCE [LARGE SCALE GENOMIC DNA]</scope>
    <source>
        <strain evidence="2">LZ3.2</strain>
        <tissue evidence="2">Leaf</tissue>
    </source>
</reference>
<name>A0A9J6B3E9_SOLCO</name>
<feature type="compositionally biased region" description="Basic and acidic residues" evidence="1">
    <location>
        <begin position="69"/>
        <end position="82"/>
    </location>
</feature>
<dbReference type="OrthoDB" id="1432859at2759"/>
<feature type="compositionally biased region" description="Basic and acidic residues" evidence="1">
    <location>
        <begin position="40"/>
        <end position="57"/>
    </location>
</feature>
<evidence type="ECO:0000313" key="3">
    <source>
        <dbReference type="Proteomes" id="UP000824120"/>
    </source>
</evidence>
<organism evidence="2 3">
    <name type="scientific">Solanum commersonii</name>
    <name type="common">Commerson's wild potato</name>
    <name type="synonym">Commerson's nightshade</name>
    <dbReference type="NCBI Taxonomy" id="4109"/>
    <lineage>
        <taxon>Eukaryota</taxon>
        <taxon>Viridiplantae</taxon>
        <taxon>Streptophyta</taxon>
        <taxon>Embryophyta</taxon>
        <taxon>Tracheophyta</taxon>
        <taxon>Spermatophyta</taxon>
        <taxon>Magnoliopsida</taxon>
        <taxon>eudicotyledons</taxon>
        <taxon>Gunneridae</taxon>
        <taxon>Pentapetalae</taxon>
        <taxon>asterids</taxon>
        <taxon>lamiids</taxon>
        <taxon>Solanales</taxon>
        <taxon>Solanaceae</taxon>
        <taxon>Solanoideae</taxon>
        <taxon>Solaneae</taxon>
        <taxon>Solanum</taxon>
    </lineage>
</organism>
<comment type="caution">
    <text evidence="2">The sequence shown here is derived from an EMBL/GenBank/DDBJ whole genome shotgun (WGS) entry which is preliminary data.</text>
</comment>
<feature type="compositionally biased region" description="Basic and acidic residues" evidence="1">
    <location>
        <begin position="11"/>
        <end position="21"/>
    </location>
</feature>
<feature type="compositionally biased region" description="Basic residues" evidence="1">
    <location>
        <begin position="1"/>
        <end position="10"/>
    </location>
</feature>
<dbReference type="AlphaFoldDB" id="A0A9J6B3E9"/>
<gene>
    <name evidence="2" type="ORF">H5410_002881</name>
</gene>
<accession>A0A9J6B3E9</accession>
<keyword evidence="3" id="KW-1185">Reference proteome</keyword>